<feature type="transmembrane region" description="Helical" evidence="1">
    <location>
        <begin position="96"/>
        <end position="115"/>
    </location>
</feature>
<evidence type="ECO:0000256" key="1">
    <source>
        <dbReference type="SAM" id="Phobius"/>
    </source>
</evidence>
<sequence>MDNLTHGLLGLALGALRRPESPAGSPLSPTDKAVLLGSVLAAELPDLDTLLPAANSVDHALRAHRGLSHALAFAPVVALAATGLALLVFRRARFLPVYLSSLLALCGAHLLPDLWTGWGTRLLLPFSDRRLTLDWTLVVDPLVTLPLLAGAVWAWRQRARWRRALLVGLACSAAYVGLRVVLQATLTSRVREAWPSAERVQVFPAWFSLTTWRYVAVLPSEYVAGSVSPGEPPREERRLPRPSVAALPASVRAVPTVHEALAWARFPVISSASGEQGRTVVRIGDLRYHLRGEPTLAFVLELAPDLSVVDARLERGGSARELMERWRGRRGGNPGSDIPSP</sequence>
<comment type="caution">
    <text evidence="2">The sequence shown here is derived from an EMBL/GenBank/DDBJ whole genome shotgun (WGS) entry which is preliminary data.</text>
</comment>
<feature type="transmembrane region" description="Helical" evidence="1">
    <location>
        <begin position="135"/>
        <end position="155"/>
    </location>
</feature>
<dbReference type="GO" id="GO:0016787">
    <property type="term" value="F:hydrolase activity"/>
    <property type="evidence" value="ECO:0007669"/>
    <property type="project" value="UniProtKB-KW"/>
</dbReference>
<keyword evidence="2" id="KW-0378">Hydrolase</keyword>
<evidence type="ECO:0000313" key="2">
    <source>
        <dbReference type="EMBL" id="KFA89889.1"/>
    </source>
</evidence>
<dbReference type="InterPro" id="IPR053170">
    <property type="entry name" value="Transcription_regulator"/>
</dbReference>
<reference evidence="2 3" key="1">
    <citation type="submission" date="2014-07" db="EMBL/GenBank/DDBJ databases">
        <title>Draft Genome Sequence of Gephyronic Acid Producer, Cystobacter violaceus Strain Cb vi76.</title>
        <authorList>
            <person name="Stevens D.C."/>
            <person name="Young J."/>
            <person name="Carmichael R."/>
            <person name="Tan J."/>
            <person name="Taylor R.E."/>
        </authorList>
    </citation>
    <scope>NUCLEOTIDE SEQUENCE [LARGE SCALE GENOMIC DNA]</scope>
    <source>
        <strain evidence="2 3">Cb vi76</strain>
    </source>
</reference>
<dbReference type="Pfam" id="PF04307">
    <property type="entry name" value="YdjM"/>
    <property type="match status" value="1"/>
</dbReference>
<keyword evidence="1" id="KW-0472">Membrane</keyword>
<dbReference type="PANTHER" id="PTHR40031:SF1">
    <property type="entry name" value="MEMBRANE-BOUND METAL-DEPENDENT HYDROLASE"/>
    <property type="match status" value="1"/>
</dbReference>
<gene>
    <name evidence="2" type="ORF">Q664_32090</name>
</gene>
<feature type="transmembrane region" description="Helical" evidence="1">
    <location>
        <begin position="70"/>
        <end position="89"/>
    </location>
</feature>
<keyword evidence="1" id="KW-0812">Transmembrane</keyword>
<dbReference type="PANTHER" id="PTHR40031">
    <property type="entry name" value="HYPOTHETICAL MEMBRANE SPANNING PROTEIN"/>
    <property type="match status" value="1"/>
</dbReference>
<keyword evidence="1" id="KW-1133">Transmembrane helix</keyword>
<dbReference type="InterPro" id="IPR007404">
    <property type="entry name" value="YdjM-like"/>
</dbReference>
<dbReference type="RefSeq" id="WP_043403770.1">
    <property type="nucleotide sequence ID" value="NZ_JPMI01000231.1"/>
</dbReference>
<protein>
    <submittedName>
        <fullName evidence="2">Hydrolase</fullName>
    </submittedName>
</protein>
<dbReference type="EMBL" id="JPMI01000231">
    <property type="protein sequence ID" value="KFA89889.1"/>
    <property type="molecule type" value="Genomic_DNA"/>
</dbReference>
<feature type="transmembrane region" description="Helical" evidence="1">
    <location>
        <begin position="164"/>
        <end position="182"/>
    </location>
</feature>
<evidence type="ECO:0000313" key="3">
    <source>
        <dbReference type="Proteomes" id="UP000028547"/>
    </source>
</evidence>
<proteinExistence type="predicted"/>
<organism evidence="2 3">
    <name type="scientific">Archangium violaceum Cb vi76</name>
    <dbReference type="NCBI Taxonomy" id="1406225"/>
    <lineage>
        <taxon>Bacteria</taxon>
        <taxon>Pseudomonadati</taxon>
        <taxon>Myxococcota</taxon>
        <taxon>Myxococcia</taxon>
        <taxon>Myxococcales</taxon>
        <taxon>Cystobacterineae</taxon>
        <taxon>Archangiaceae</taxon>
        <taxon>Archangium</taxon>
    </lineage>
</organism>
<name>A0A084SN54_9BACT</name>
<accession>A0A084SN54</accession>
<dbReference type="AlphaFoldDB" id="A0A084SN54"/>
<dbReference type="Proteomes" id="UP000028547">
    <property type="component" value="Unassembled WGS sequence"/>
</dbReference>